<dbReference type="Pfam" id="PF20107">
    <property type="entry name" value="DUF6497"/>
    <property type="match status" value="1"/>
</dbReference>
<dbReference type="RefSeq" id="WP_142080242.1">
    <property type="nucleotide sequence ID" value="NZ_VFPT01000001.1"/>
</dbReference>
<reference evidence="2 3" key="1">
    <citation type="submission" date="2019-06" db="EMBL/GenBank/DDBJ databases">
        <title>Genomic Encyclopedia of Archaeal and Bacterial Type Strains, Phase II (KMG-II): from individual species to whole genera.</title>
        <authorList>
            <person name="Goeker M."/>
        </authorList>
    </citation>
    <scope>NUCLEOTIDE SEQUENCE [LARGE SCALE GENOMIC DNA]</scope>
    <source>
        <strain evidence="2 3">DSM 18423</strain>
    </source>
</reference>
<sequence>MRALGPVAVSVSALCWSAIASAQGASLVLPSGVEAEFHDTVWDEDLSAIRLRYVVPQLLEPDALYHGDALRVFEDMQWLCETQVPALFPDEVDAQEEGWNVVVISLMSRPIEFGTRDADTLQLFEWFTLTMDGCELELDEYHE</sequence>
<feature type="signal peptide" evidence="1">
    <location>
        <begin position="1"/>
        <end position="22"/>
    </location>
</feature>
<evidence type="ECO:0000313" key="3">
    <source>
        <dbReference type="Proteomes" id="UP000320582"/>
    </source>
</evidence>
<feature type="chain" id="PRO_5021920558" evidence="1">
    <location>
        <begin position="23"/>
        <end position="143"/>
    </location>
</feature>
<name>A0A543KBV4_9RHOB</name>
<gene>
    <name evidence="2" type="ORF">BD293_1167</name>
</gene>
<comment type="caution">
    <text evidence="2">The sequence shown here is derived from an EMBL/GenBank/DDBJ whole genome shotgun (WGS) entry which is preliminary data.</text>
</comment>
<evidence type="ECO:0000256" key="1">
    <source>
        <dbReference type="SAM" id="SignalP"/>
    </source>
</evidence>
<evidence type="ECO:0000313" key="2">
    <source>
        <dbReference type="EMBL" id="TQM92558.1"/>
    </source>
</evidence>
<protein>
    <submittedName>
        <fullName evidence="2">Uncharacterized protein</fullName>
    </submittedName>
</protein>
<dbReference type="OrthoDB" id="7862028at2"/>
<organism evidence="2 3">
    <name type="scientific">Roseinatronobacter monicus</name>
    <dbReference type="NCBI Taxonomy" id="393481"/>
    <lineage>
        <taxon>Bacteria</taxon>
        <taxon>Pseudomonadati</taxon>
        <taxon>Pseudomonadota</taxon>
        <taxon>Alphaproteobacteria</taxon>
        <taxon>Rhodobacterales</taxon>
        <taxon>Paracoccaceae</taxon>
        <taxon>Roseinatronobacter</taxon>
    </lineage>
</organism>
<keyword evidence="3" id="KW-1185">Reference proteome</keyword>
<dbReference type="EMBL" id="VFPT01000001">
    <property type="protein sequence ID" value="TQM92558.1"/>
    <property type="molecule type" value="Genomic_DNA"/>
</dbReference>
<keyword evidence="1" id="KW-0732">Signal</keyword>
<dbReference type="Proteomes" id="UP000320582">
    <property type="component" value="Unassembled WGS sequence"/>
</dbReference>
<proteinExistence type="predicted"/>
<accession>A0A543KBV4</accession>
<dbReference type="AlphaFoldDB" id="A0A543KBV4"/>
<dbReference type="InterPro" id="IPR045467">
    <property type="entry name" value="DUF6497"/>
</dbReference>